<dbReference type="AlphaFoldDB" id="A0A1C6R7Z9"/>
<dbReference type="STRING" id="568872.GA0070624_0037"/>
<name>A0A1C6R7Z9_9ACTN</name>
<dbReference type="EMBL" id="FMHV01000002">
    <property type="protein sequence ID" value="SCL13184.1"/>
    <property type="molecule type" value="Genomic_DNA"/>
</dbReference>
<proteinExistence type="predicted"/>
<sequence length="99" mass="10604">MAELAARPLADLIDDLGLDRVIERLGDLPHLLTESTAALLQGAPLPVDGVEIALRWRDSGRFTAWLEAAYGQRWNARWEEFGGLPPRLAGGAGRAGSAG</sequence>
<reference evidence="2" key="1">
    <citation type="submission" date="2016-06" db="EMBL/GenBank/DDBJ databases">
        <authorList>
            <person name="Varghese N."/>
            <person name="Submissions Spin"/>
        </authorList>
    </citation>
    <scope>NUCLEOTIDE SEQUENCE [LARGE SCALE GENOMIC DNA]</scope>
    <source>
        <strain evidence="2">DSM 45431</strain>
    </source>
</reference>
<dbReference type="RefSeq" id="WP_091335482.1">
    <property type="nucleotide sequence ID" value="NZ_FMHV01000002.1"/>
</dbReference>
<organism evidence="1 2">
    <name type="scientific">Micromonospora rhizosphaerae</name>
    <dbReference type="NCBI Taxonomy" id="568872"/>
    <lineage>
        <taxon>Bacteria</taxon>
        <taxon>Bacillati</taxon>
        <taxon>Actinomycetota</taxon>
        <taxon>Actinomycetes</taxon>
        <taxon>Micromonosporales</taxon>
        <taxon>Micromonosporaceae</taxon>
        <taxon>Micromonospora</taxon>
    </lineage>
</organism>
<protein>
    <submittedName>
        <fullName evidence="1">Uncharacterized protein</fullName>
    </submittedName>
</protein>
<dbReference type="OrthoDB" id="3403688at2"/>
<accession>A0A1C6R7Z9</accession>
<evidence type="ECO:0000313" key="1">
    <source>
        <dbReference type="EMBL" id="SCL13184.1"/>
    </source>
</evidence>
<evidence type="ECO:0000313" key="2">
    <source>
        <dbReference type="Proteomes" id="UP000199413"/>
    </source>
</evidence>
<gene>
    <name evidence="1" type="ORF">GA0070624_0037</name>
</gene>
<keyword evidence="2" id="KW-1185">Reference proteome</keyword>
<dbReference type="Proteomes" id="UP000199413">
    <property type="component" value="Unassembled WGS sequence"/>
</dbReference>